<dbReference type="GO" id="GO:0000724">
    <property type="term" value="P:double-strand break repair via homologous recombination"/>
    <property type="evidence" value="ECO:0007669"/>
    <property type="project" value="InterPro"/>
</dbReference>
<reference evidence="2" key="1">
    <citation type="journal article" date="2011" name="Nature">
        <title>Genome sequence and analysis of the tuber crop potato.</title>
        <authorList>
            <consortium name="The Potato Genome Sequencing Consortium"/>
        </authorList>
    </citation>
    <scope>NUCLEOTIDE SEQUENCE [LARGE SCALE GENOMIC DNA]</scope>
    <source>
        <strain evidence="2">cv. DM1-3 516 R44</strain>
    </source>
</reference>
<proteinExistence type="predicted"/>
<dbReference type="AlphaFoldDB" id="M1APD5"/>
<dbReference type="PANTHER" id="PTHR46644">
    <property type="entry name" value="DNA REPAIR PROTEIN XRCC2"/>
    <property type="match status" value="1"/>
</dbReference>
<dbReference type="GO" id="GO:0005657">
    <property type="term" value="C:replication fork"/>
    <property type="evidence" value="ECO:0007669"/>
    <property type="project" value="InterPro"/>
</dbReference>
<dbReference type="InterPro" id="IPR030547">
    <property type="entry name" value="XRCC2"/>
</dbReference>
<dbReference type="InParanoid" id="M1APD5"/>
<sequence>MRFWKMASLCIYWMMCRERNRTFEGVDRPMCNGIGHKLNRVDNSPSGSKDAHTEYDKELFAVSMRRFLYICCYDSFEFLATLKTLHFQLQKEKEAHGGGVYLLMIVPSNALLDVEFGGLVSYK</sequence>
<dbReference type="GO" id="GO:0033063">
    <property type="term" value="C:Rad51B-Rad51C-Rad51D-XRCC2 complex"/>
    <property type="evidence" value="ECO:0007669"/>
    <property type="project" value="InterPro"/>
</dbReference>
<keyword evidence="2" id="KW-1185">Reference proteome</keyword>
<dbReference type="Proteomes" id="UP000011115">
    <property type="component" value="Unassembled WGS sequence"/>
</dbReference>
<accession>M1APD5</accession>
<reference evidence="1" key="2">
    <citation type="submission" date="2015-06" db="UniProtKB">
        <authorList>
            <consortium name="EnsemblPlants"/>
        </authorList>
    </citation>
    <scope>IDENTIFICATION</scope>
    <source>
        <strain evidence="1">DM1-3 516 R44</strain>
    </source>
</reference>
<dbReference type="ExpressionAtlas" id="M1APD5">
    <property type="expression patterns" value="baseline"/>
</dbReference>
<evidence type="ECO:0000313" key="2">
    <source>
        <dbReference type="Proteomes" id="UP000011115"/>
    </source>
</evidence>
<dbReference type="EnsemblPlants" id="PGSC0003DMT400027217">
    <property type="protein sequence ID" value="PGSC0003DMT400027217"/>
    <property type="gene ID" value="PGSC0003DMG401010496"/>
</dbReference>
<organism evidence="1 2">
    <name type="scientific">Solanum tuberosum</name>
    <name type="common">Potato</name>
    <dbReference type="NCBI Taxonomy" id="4113"/>
    <lineage>
        <taxon>Eukaryota</taxon>
        <taxon>Viridiplantae</taxon>
        <taxon>Streptophyta</taxon>
        <taxon>Embryophyta</taxon>
        <taxon>Tracheophyta</taxon>
        <taxon>Spermatophyta</taxon>
        <taxon>Magnoliopsida</taxon>
        <taxon>eudicotyledons</taxon>
        <taxon>Gunneridae</taxon>
        <taxon>Pentapetalae</taxon>
        <taxon>asterids</taxon>
        <taxon>lamiids</taxon>
        <taxon>Solanales</taxon>
        <taxon>Solanaceae</taxon>
        <taxon>Solanoideae</taxon>
        <taxon>Solaneae</taxon>
        <taxon>Solanum</taxon>
    </lineage>
</organism>
<protein>
    <submittedName>
        <fullName evidence="1">X-ray repair cross complementing protein 2, xrcc2</fullName>
    </submittedName>
</protein>
<evidence type="ECO:0000313" key="1">
    <source>
        <dbReference type="EnsemblPlants" id="PGSC0003DMT400027217"/>
    </source>
</evidence>
<dbReference type="PaxDb" id="4113-PGSC0003DMT400027217"/>
<dbReference type="HOGENOM" id="CLU_164340_0_0_1"/>
<dbReference type="PANTHER" id="PTHR46644:SF2">
    <property type="entry name" value="DNA REPAIR PROTEIN XRCC2"/>
    <property type="match status" value="1"/>
</dbReference>
<dbReference type="eggNOG" id="KOG2859">
    <property type="taxonomic scope" value="Eukaryota"/>
</dbReference>
<dbReference type="Gramene" id="PGSC0003DMT400027217">
    <property type="protein sequence ID" value="PGSC0003DMT400027217"/>
    <property type="gene ID" value="PGSC0003DMG401010496"/>
</dbReference>
<name>M1APD5_SOLTU</name>
<dbReference type="STRING" id="4113.M1APD5"/>